<dbReference type="RefSeq" id="XP_043009878.1">
    <property type="nucleotide sequence ID" value="XM_043151798.1"/>
</dbReference>
<evidence type="ECO:0000313" key="2">
    <source>
        <dbReference type="EMBL" id="KAG7093408.1"/>
    </source>
</evidence>
<dbReference type="KEGG" id="more:E1B28_007090"/>
<evidence type="ECO:0000313" key="3">
    <source>
        <dbReference type="Proteomes" id="UP001049176"/>
    </source>
</evidence>
<reference evidence="2" key="1">
    <citation type="journal article" date="2021" name="Genome Biol. Evol.">
        <title>The assembled and annotated genome of the fairy-ring fungus Marasmius oreades.</title>
        <authorList>
            <person name="Hiltunen M."/>
            <person name="Ament-Velasquez S.L."/>
            <person name="Johannesson H."/>
        </authorList>
    </citation>
    <scope>NUCLEOTIDE SEQUENCE</scope>
    <source>
        <strain evidence="2">03SP1</strain>
    </source>
</reference>
<comment type="caution">
    <text evidence="2">The sequence shown here is derived from an EMBL/GenBank/DDBJ whole genome shotgun (WGS) entry which is preliminary data.</text>
</comment>
<protein>
    <recommendedName>
        <fullName evidence="1">DUF6699 domain-containing protein</fullName>
    </recommendedName>
</protein>
<dbReference type="OrthoDB" id="3251728at2759"/>
<keyword evidence="3" id="KW-1185">Reference proteome</keyword>
<dbReference type="GeneID" id="66076166"/>
<dbReference type="AlphaFoldDB" id="A0A9P7UTF2"/>
<proteinExistence type="predicted"/>
<name>A0A9P7UTF2_9AGAR</name>
<sequence length="375" mass="41713">MSDPFVYRPPTNFGSGYINQSYSTPQTSPYIPATVLPVSGSPYHSPYQSPYRNSIPLPPSSPNNANRVLFPSTGYDPATTFDPIYSRPRRPSWHGHATTSPYLAATEDPYSRERRRSFGGADPYSPYPYAWAGGAYDAYAATWPNYGGSSYGRVSPLQGLPHSPSQFHLHPWLNAEDWRGDFLFDLSSHHFNPAVVVSHTRRPDGSLAIDQTRQAPMDVMMQQATVPGLTRLRVVCELLPKWPIDISYNAQSDGMENPGSIAFRPDPLITSGSHVPPITFLDVLLCIHRSLHTRITQTDWAQLSPVEEEHVSRAYTQRCRALAHSGGFGGGVYGSDAEQAVRNQGVKRVDFLLGKVWFRGCRVDWSDGILRLMVS</sequence>
<accession>A0A9P7UTF2</accession>
<dbReference type="EMBL" id="CM032184">
    <property type="protein sequence ID" value="KAG7093408.1"/>
    <property type="molecule type" value="Genomic_DNA"/>
</dbReference>
<dbReference type="Pfam" id="PF20415">
    <property type="entry name" value="DUF6699"/>
    <property type="match status" value="1"/>
</dbReference>
<dbReference type="Proteomes" id="UP001049176">
    <property type="component" value="Chromosome 4"/>
</dbReference>
<dbReference type="InterPro" id="IPR046522">
    <property type="entry name" value="DUF6699"/>
</dbReference>
<feature type="domain" description="DUF6699" evidence="1">
    <location>
        <begin position="204"/>
        <end position="361"/>
    </location>
</feature>
<organism evidence="2 3">
    <name type="scientific">Marasmius oreades</name>
    <name type="common">fairy-ring Marasmius</name>
    <dbReference type="NCBI Taxonomy" id="181124"/>
    <lineage>
        <taxon>Eukaryota</taxon>
        <taxon>Fungi</taxon>
        <taxon>Dikarya</taxon>
        <taxon>Basidiomycota</taxon>
        <taxon>Agaricomycotina</taxon>
        <taxon>Agaricomycetes</taxon>
        <taxon>Agaricomycetidae</taxon>
        <taxon>Agaricales</taxon>
        <taxon>Marasmiineae</taxon>
        <taxon>Marasmiaceae</taxon>
        <taxon>Marasmius</taxon>
    </lineage>
</organism>
<evidence type="ECO:0000259" key="1">
    <source>
        <dbReference type="Pfam" id="PF20415"/>
    </source>
</evidence>
<gene>
    <name evidence="2" type="ORF">E1B28_007090</name>
</gene>